<gene>
    <name evidence="3" type="ORF">DXC78_03205</name>
    <name evidence="2" type="ORF">PND82_11420</name>
</gene>
<organism evidence="3 4">
    <name type="scientific">Faecalicoccus pleomorphus</name>
    <dbReference type="NCBI Taxonomy" id="1323"/>
    <lineage>
        <taxon>Bacteria</taxon>
        <taxon>Bacillati</taxon>
        <taxon>Bacillota</taxon>
        <taxon>Erysipelotrichia</taxon>
        <taxon>Erysipelotrichales</taxon>
        <taxon>Erysipelotrichaceae</taxon>
        <taxon>Faecalicoccus</taxon>
    </lineage>
</organism>
<keyword evidence="3" id="KW-0762">Sugar transport</keyword>
<dbReference type="InterPro" id="IPR016152">
    <property type="entry name" value="PTrfase/Anion_transptr"/>
</dbReference>
<proteinExistence type="predicted"/>
<dbReference type="PROSITE" id="PS51094">
    <property type="entry name" value="PTS_EIIA_TYPE_2"/>
    <property type="match status" value="1"/>
</dbReference>
<dbReference type="Proteomes" id="UP000260721">
    <property type="component" value="Unassembled WGS sequence"/>
</dbReference>
<dbReference type="CDD" id="cd00211">
    <property type="entry name" value="PTS_IIA_fru"/>
    <property type="match status" value="1"/>
</dbReference>
<dbReference type="Pfam" id="PF00359">
    <property type="entry name" value="PTS_EIIA_2"/>
    <property type="match status" value="1"/>
</dbReference>
<dbReference type="InterPro" id="IPR002178">
    <property type="entry name" value="PTS_EIIA_type-2_dom"/>
</dbReference>
<sequence>MIDKELIIFGENYNDKFEMFHRVSNILYKKGYVLKEYEEKLIERESKYPTGIKLEKCNIAICHTDPTYALKNVIYIVKPEKTIIFKNSEDLTDIPVSLIFGLVFSNGNSHLSALKKVAQVLSSEQIRNEFIAADSKEELCELMTKYLKETI</sequence>
<accession>A0A3E3E7R7</accession>
<name>A0A3E3E7R7_9FIRM</name>
<dbReference type="Gene3D" id="3.40.930.10">
    <property type="entry name" value="Mannitol-specific EII, Chain A"/>
    <property type="match status" value="1"/>
</dbReference>
<dbReference type="EMBL" id="JAQLXO010000037">
    <property type="protein sequence ID" value="MDB7983421.1"/>
    <property type="molecule type" value="Genomic_DNA"/>
</dbReference>
<dbReference type="Proteomes" id="UP001212981">
    <property type="component" value="Unassembled WGS sequence"/>
</dbReference>
<dbReference type="SUPFAM" id="SSF55804">
    <property type="entry name" value="Phoshotransferase/anion transport protein"/>
    <property type="match status" value="1"/>
</dbReference>
<reference evidence="3 4" key="1">
    <citation type="submission" date="2018-08" db="EMBL/GenBank/DDBJ databases">
        <title>A genome reference for cultivated species of the human gut microbiota.</title>
        <authorList>
            <person name="Zou Y."/>
            <person name="Xue W."/>
            <person name="Luo G."/>
        </authorList>
    </citation>
    <scope>NUCLEOTIDE SEQUENCE [LARGE SCALE GENOMIC DNA]</scope>
    <source>
        <strain evidence="3 4">TF08-11</strain>
    </source>
</reference>
<dbReference type="AlphaFoldDB" id="A0A3E3E7R7"/>
<evidence type="ECO:0000313" key="3">
    <source>
        <dbReference type="EMBL" id="RGD77524.1"/>
    </source>
</evidence>
<evidence type="ECO:0000313" key="4">
    <source>
        <dbReference type="Proteomes" id="UP000260721"/>
    </source>
</evidence>
<dbReference type="PANTHER" id="PTHR47738">
    <property type="entry name" value="PTS SYSTEM FRUCTOSE-LIKE EIIA COMPONENT-RELATED"/>
    <property type="match status" value="1"/>
</dbReference>
<comment type="caution">
    <text evidence="3">The sequence shown here is derived from an EMBL/GenBank/DDBJ whole genome shotgun (WGS) entry which is preliminary data.</text>
</comment>
<protein>
    <submittedName>
        <fullName evidence="3">PTS sugar transporter subunit IIA</fullName>
    </submittedName>
</protein>
<evidence type="ECO:0000313" key="2">
    <source>
        <dbReference type="EMBL" id="MDB7983421.1"/>
    </source>
</evidence>
<dbReference type="EMBL" id="QUSK01000005">
    <property type="protein sequence ID" value="RGD77524.1"/>
    <property type="molecule type" value="Genomic_DNA"/>
</dbReference>
<dbReference type="RefSeq" id="WP_117445698.1">
    <property type="nucleotide sequence ID" value="NZ_CALCIP010000008.1"/>
</dbReference>
<reference evidence="2" key="2">
    <citation type="submission" date="2023-01" db="EMBL/GenBank/DDBJ databases">
        <title>Human gut microbiome strain richness.</title>
        <authorList>
            <person name="Chen-Liaw A."/>
        </authorList>
    </citation>
    <scope>NUCLEOTIDE SEQUENCE</scope>
    <source>
        <strain evidence="2">D8_m1001271B151109d0_201107</strain>
    </source>
</reference>
<feature type="domain" description="PTS EIIA type-2" evidence="1">
    <location>
        <begin position="1"/>
        <end position="146"/>
    </location>
</feature>
<dbReference type="InterPro" id="IPR051541">
    <property type="entry name" value="PTS_SugarTrans_NitroReg"/>
</dbReference>
<keyword evidence="3" id="KW-0813">Transport</keyword>
<evidence type="ECO:0000259" key="1">
    <source>
        <dbReference type="PROSITE" id="PS51094"/>
    </source>
</evidence>